<dbReference type="SUPFAM" id="SSF50249">
    <property type="entry name" value="Nucleic acid-binding proteins"/>
    <property type="match status" value="1"/>
</dbReference>
<reference evidence="3" key="1">
    <citation type="journal article" date="2019" name="Int. J. Syst. Evol. Microbiol.">
        <title>The Global Catalogue of Microorganisms (GCM) 10K type strain sequencing project: providing services to taxonomists for standard genome sequencing and annotation.</title>
        <authorList>
            <consortium name="The Broad Institute Genomics Platform"/>
            <consortium name="The Broad Institute Genome Sequencing Center for Infectious Disease"/>
            <person name="Wu L."/>
            <person name="Ma J."/>
        </authorList>
    </citation>
    <scope>NUCLEOTIDE SEQUENCE [LARGE SCALE GENOMIC DNA]</scope>
    <source>
        <strain evidence="3">JCM 8201</strain>
    </source>
</reference>
<evidence type="ECO:0000313" key="2">
    <source>
        <dbReference type="EMBL" id="GAA2726677.1"/>
    </source>
</evidence>
<dbReference type="Pfam" id="PF01796">
    <property type="entry name" value="OB_ChsH2_C"/>
    <property type="match status" value="1"/>
</dbReference>
<organism evidence="2 3">
    <name type="scientific">Actinocorallia aurantiaca</name>
    <dbReference type="NCBI Taxonomy" id="46204"/>
    <lineage>
        <taxon>Bacteria</taxon>
        <taxon>Bacillati</taxon>
        <taxon>Actinomycetota</taxon>
        <taxon>Actinomycetes</taxon>
        <taxon>Streptosporangiales</taxon>
        <taxon>Thermomonosporaceae</taxon>
        <taxon>Actinocorallia</taxon>
    </lineage>
</organism>
<sequence length="83" mass="9031">MDLDFTDVSGQGTIDSHTLVHCAPRPGLETPYVVARVRLAEGPLLLTNLVDADPDSWRCDAPVKVAWRALPDGRHLPVFAPSN</sequence>
<dbReference type="InterPro" id="IPR002878">
    <property type="entry name" value="ChsH2_C"/>
</dbReference>
<name>A0ABP6GMY5_9ACTN</name>
<feature type="domain" description="ChsH2 C-terminal OB-fold" evidence="1">
    <location>
        <begin position="7"/>
        <end position="68"/>
    </location>
</feature>
<accession>A0ABP6GMY5</accession>
<evidence type="ECO:0000259" key="1">
    <source>
        <dbReference type="Pfam" id="PF01796"/>
    </source>
</evidence>
<evidence type="ECO:0000313" key="3">
    <source>
        <dbReference type="Proteomes" id="UP001501842"/>
    </source>
</evidence>
<proteinExistence type="predicted"/>
<gene>
    <name evidence="2" type="ORF">GCM10010439_30050</name>
</gene>
<dbReference type="Proteomes" id="UP001501842">
    <property type="component" value="Unassembled WGS sequence"/>
</dbReference>
<protein>
    <recommendedName>
        <fullName evidence="1">ChsH2 C-terminal OB-fold domain-containing protein</fullName>
    </recommendedName>
</protein>
<dbReference type="InterPro" id="IPR012340">
    <property type="entry name" value="NA-bd_OB-fold"/>
</dbReference>
<dbReference type="RefSeq" id="WP_344450986.1">
    <property type="nucleotide sequence ID" value="NZ_BAAATZ010000010.1"/>
</dbReference>
<comment type="caution">
    <text evidence="2">The sequence shown here is derived from an EMBL/GenBank/DDBJ whole genome shotgun (WGS) entry which is preliminary data.</text>
</comment>
<dbReference type="EMBL" id="BAAATZ010000010">
    <property type="protein sequence ID" value="GAA2726677.1"/>
    <property type="molecule type" value="Genomic_DNA"/>
</dbReference>
<keyword evidence="3" id="KW-1185">Reference proteome</keyword>